<organism evidence="2 3">
    <name type="scientific">Citrus x changshan-huyou</name>
    <dbReference type="NCBI Taxonomy" id="2935761"/>
    <lineage>
        <taxon>Eukaryota</taxon>
        <taxon>Viridiplantae</taxon>
        <taxon>Streptophyta</taxon>
        <taxon>Embryophyta</taxon>
        <taxon>Tracheophyta</taxon>
        <taxon>Spermatophyta</taxon>
        <taxon>Magnoliopsida</taxon>
        <taxon>eudicotyledons</taxon>
        <taxon>Gunneridae</taxon>
        <taxon>Pentapetalae</taxon>
        <taxon>rosids</taxon>
        <taxon>malvids</taxon>
        <taxon>Sapindales</taxon>
        <taxon>Rutaceae</taxon>
        <taxon>Aurantioideae</taxon>
        <taxon>Citrus</taxon>
    </lineage>
</organism>
<protein>
    <submittedName>
        <fullName evidence="2">Uncharacterized protein</fullName>
    </submittedName>
</protein>
<dbReference type="AlphaFoldDB" id="A0AAP0MZP8"/>
<evidence type="ECO:0000313" key="2">
    <source>
        <dbReference type="EMBL" id="KAK9230230.1"/>
    </source>
</evidence>
<accession>A0AAP0MZP8</accession>
<keyword evidence="3" id="KW-1185">Reference proteome</keyword>
<gene>
    <name evidence="2" type="ORF">WN944_023197</name>
</gene>
<feature type="compositionally biased region" description="Basic and acidic residues" evidence="1">
    <location>
        <begin position="98"/>
        <end position="107"/>
    </location>
</feature>
<evidence type="ECO:0000313" key="3">
    <source>
        <dbReference type="Proteomes" id="UP001428341"/>
    </source>
</evidence>
<dbReference type="Proteomes" id="UP001428341">
    <property type="component" value="Unassembled WGS sequence"/>
</dbReference>
<comment type="caution">
    <text evidence="2">The sequence shown here is derived from an EMBL/GenBank/DDBJ whole genome shotgun (WGS) entry which is preliminary data.</text>
</comment>
<feature type="region of interest" description="Disordered" evidence="1">
    <location>
        <begin position="61"/>
        <end position="107"/>
    </location>
</feature>
<reference evidence="2 3" key="1">
    <citation type="submission" date="2024-05" db="EMBL/GenBank/DDBJ databases">
        <title>Haplotype-resolved chromosome-level genome assembly of Huyou (Citrus changshanensis).</title>
        <authorList>
            <person name="Miao C."/>
            <person name="Chen W."/>
            <person name="Wu Y."/>
            <person name="Wang L."/>
            <person name="Zhao S."/>
            <person name="Grierson D."/>
            <person name="Xu C."/>
            <person name="Chen K."/>
        </authorList>
    </citation>
    <scope>NUCLEOTIDE SEQUENCE [LARGE SCALE GENOMIC DNA]</scope>
    <source>
        <strain evidence="2">01-14</strain>
        <tissue evidence="2">Leaf</tissue>
    </source>
</reference>
<proteinExistence type="predicted"/>
<evidence type="ECO:0000256" key="1">
    <source>
        <dbReference type="SAM" id="MobiDB-lite"/>
    </source>
</evidence>
<dbReference type="EMBL" id="JBCGBO010000001">
    <property type="protein sequence ID" value="KAK9230230.1"/>
    <property type="molecule type" value="Genomic_DNA"/>
</dbReference>
<sequence>MLRGFGDELVGVVSKGNPQIRVPSIEEIDEHLTDVYSESRSWFNGPSQMLERENKKAFIPSYWTNDDNEDIRPVDDESGLSWDDDRVDSGDIEGGEDVDCKDNEEGD</sequence>
<name>A0AAP0MZP8_9ROSI</name>